<keyword evidence="5" id="KW-1185">Reference proteome</keyword>
<gene>
    <name evidence="4" type="ORF">BT63DRAFT_359020</name>
</gene>
<dbReference type="EMBL" id="MU004235">
    <property type="protein sequence ID" value="KAF2669645.1"/>
    <property type="molecule type" value="Genomic_DNA"/>
</dbReference>
<proteinExistence type="predicted"/>
<dbReference type="InterPro" id="IPR012337">
    <property type="entry name" value="RNaseH-like_sf"/>
</dbReference>
<dbReference type="SUPFAM" id="SSF53098">
    <property type="entry name" value="Ribonuclease H-like"/>
    <property type="match status" value="1"/>
</dbReference>
<dbReference type="CDD" id="cd06141">
    <property type="entry name" value="WRN_exo"/>
    <property type="match status" value="1"/>
</dbReference>
<keyword evidence="2" id="KW-0378">Hydrolase</keyword>
<evidence type="ECO:0000256" key="2">
    <source>
        <dbReference type="ARBA" id="ARBA00022801"/>
    </source>
</evidence>
<dbReference type="InterPro" id="IPR051132">
    <property type="entry name" value="3-5_Exonuclease_domain"/>
</dbReference>
<dbReference type="GO" id="GO:0006139">
    <property type="term" value="P:nucleobase-containing compound metabolic process"/>
    <property type="evidence" value="ECO:0007669"/>
    <property type="project" value="InterPro"/>
</dbReference>
<sequence>TPSFSYTLYENDDGQPVKLHYCTSYQMSERVSEYFVGEEILGFDLEWYPNANAKMSWKENVSLIQIASPSRIALFHIALHKGTTPEAVIPATLRQILESSNVIKTGVAIPSDCTRFSKWLNIDIRGQMELSHFHNQLINRRAANKAVSKGLISLANLAKEYLQMPLQKGEVRVSNWHKALNYEQSIYAANDAYASLCLFFELDQRRKALDNPPARPGLAELKLPI</sequence>
<dbReference type="PANTHER" id="PTHR13620:SF104">
    <property type="entry name" value="EXONUCLEASE 3'-5' DOMAIN-CONTAINING PROTEIN 2"/>
    <property type="match status" value="1"/>
</dbReference>
<reference evidence="4" key="1">
    <citation type="journal article" date="2020" name="Stud. Mycol.">
        <title>101 Dothideomycetes genomes: a test case for predicting lifestyles and emergence of pathogens.</title>
        <authorList>
            <person name="Haridas S."/>
            <person name="Albert R."/>
            <person name="Binder M."/>
            <person name="Bloem J."/>
            <person name="Labutti K."/>
            <person name="Salamov A."/>
            <person name="Andreopoulos B."/>
            <person name="Baker S."/>
            <person name="Barry K."/>
            <person name="Bills G."/>
            <person name="Bluhm B."/>
            <person name="Cannon C."/>
            <person name="Castanera R."/>
            <person name="Culley D."/>
            <person name="Daum C."/>
            <person name="Ezra D."/>
            <person name="Gonzalez J."/>
            <person name="Henrissat B."/>
            <person name="Kuo A."/>
            <person name="Liang C."/>
            <person name="Lipzen A."/>
            <person name="Lutzoni F."/>
            <person name="Magnuson J."/>
            <person name="Mondo S."/>
            <person name="Nolan M."/>
            <person name="Ohm R."/>
            <person name="Pangilinan J."/>
            <person name="Park H.-J."/>
            <person name="Ramirez L."/>
            <person name="Alfaro M."/>
            <person name="Sun H."/>
            <person name="Tritt A."/>
            <person name="Yoshinaga Y."/>
            <person name="Zwiers L.-H."/>
            <person name="Turgeon B."/>
            <person name="Goodwin S."/>
            <person name="Spatafora J."/>
            <person name="Crous P."/>
            <person name="Grigoriev I."/>
        </authorList>
    </citation>
    <scope>NUCLEOTIDE SEQUENCE</scope>
    <source>
        <strain evidence="4">CBS 115976</strain>
    </source>
</reference>
<evidence type="ECO:0000313" key="4">
    <source>
        <dbReference type="EMBL" id="KAF2669645.1"/>
    </source>
</evidence>
<dbReference type="GO" id="GO:0005634">
    <property type="term" value="C:nucleus"/>
    <property type="evidence" value="ECO:0007669"/>
    <property type="project" value="TreeGrafter"/>
</dbReference>
<evidence type="ECO:0000259" key="3">
    <source>
        <dbReference type="Pfam" id="PF01612"/>
    </source>
</evidence>
<dbReference type="GO" id="GO:0003676">
    <property type="term" value="F:nucleic acid binding"/>
    <property type="evidence" value="ECO:0007669"/>
    <property type="project" value="InterPro"/>
</dbReference>
<dbReference type="Pfam" id="PF01612">
    <property type="entry name" value="DNA_pol_A_exo1"/>
    <property type="match status" value="1"/>
</dbReference>
<feature type="non-terminal residue" evidence="4">
    <location>
        <position position="1"/>
    </location>
</feature>
<dbReference type="InterPro" id="IPR036397">
    <property type="entry name" value="RNaseH_sf"/>
</dbReference>
<feature type="domain" description="3'-5' exonuclease" evidence="3">
    <location>
        <begin position="38"/>
        <end position="202"/>
    </location>
</feature>
<feature type="non-terminal residue" evidence="4">
    <location>
        <position position="225"/>
    </location>
</feature>
<dbReference type="GO" id="GO:0008408">
    <property type="term" value="F:3'-5' exonuclease activity"/>
    <property type="evidence" value="ECO:0007669"/>
    <property type="project" value="InterPro"/>
</dbReference>
<dbReference type="Gene3D" id="3.30.420.10">
    <property type="entry name" value="Ribonuclease H-like superfamily/Ribonuclease H"/>
    <property type="match status" value="1"/>
</dbReference>
<dbReference type="AlphaFoldDB" id="A0A6A6UBL9"/>
<accession>A0A6A6UBL9</accession>
<evidence type="ECO:0000313" key="5">
    <source>
        <dbReference type="Proteomes" id="UP000799302"/>
    </source>
</evidence>
<dbReference type="GO" id="GO:0005737">
    <property type="term" value="C:cytoplasm"/>
    <property type="evidence" value="ECO:0007669"/>
    <property type="project" value="TreeGrafter"/>
</dbReference>
<organism evidence="4 5">
    <name type="scientific">Microthyrium microscopicum</name>
    <dbReference type="NCBI Taxonomy" id="703497"/>
    <lineage>
        <taxon>Eukaryota</taxon>
        <taxon>Fungi</taxon>
        <taxon>Dikarya</taxon>
        <taxon>Ascomycota</taxon>
        <taxon>Pezizomycotina</taxon>
        <taxon>Dothideomycetes</taxon>
        <taxon>Dothideomycetes incertae sedis</taxon>
        <taxon>Microthyriales</taxon>
        <taxon>Microthyriaceae</taxon>
        <taxon>Microthyrium</taxon>
    </lineage>
</organism>
<keyword evidence="1" id="KW-0540">Nuclease</keyword>
<dbReference type="PANTHER" id="PTHR13620">
    <property type="entry name" value="3-5 EXONUCLEASE"/>
    <property type="match status" value="1"/>
</dbReference>
<name>A0A6A6UBL9_9PEZI</name>
<evidence type="ECO:0000256" key="1">
    <source>
        <dbReference type="ARBA" id="ARBA00022722"/>
    </source>
</evidence>
<dbReference type="OrthoDB" id="1920326at2759"/>
<protein>
    <submittedName>
        <fullName evidence="4">Ribonuclease H-like protein</fullName>
    </submittedName>
</protein>
<dbReference type="InterPro" id="IPR002562">
    <property type="entry name" value="3'-5'_exonuclease_dom"/>
</dbReference>
<dbReference type="Proteomes" id="UP000799302">
    <property type="component" value="Unassembled WGS sequence"/>
</dbReference>